<organism evidence="17 18">
    <name type="scientific">Escallonia rubra</name>
    <dbReference type="NCBI Taxonomy" id="112253"/>
    <lineage>
        <taxon>Eukaryota</taxon>
        <taxon>Viridiplantae</taxon>
        <taxon>Streptophyta</taxon>
        <taxon>Embryophyta</taxon>
        <taxon>Tracheophyta</taxon>
        <taxon>Spermatophyta</taxon>
        <taxon>Magnoliopsida</taxon>
        <taxon>eudicotyledons</taxon>
        <taxon>Gunneridae</taxon>
        <taxon>Pentapetalae</taxon>
        <taxon>asterids</taxon>
        <taxon>campanulids</taxon>
        <taxon>Escalloniales</taxon>
        <taxon>Escalloniaceae</taxon>
        <taxon>Escallonia</taxon>
    </lineage>
</organism>
<evidence type="ECO:0000256" key="8">
    <source>
        <dbReference type="ARBA" id="ARBA00022801"/>
    </source>
</evidence>
<dbReference type="InterPro" id="IPR039537">
    <property type="entry name" value="Retrotran_Ty1/copia-like"/>
</dbReference>
<comment type="caution">
    <text evidence="17">The sequence shown here is derived from an EMBL/GenBank/DDBJ whole genome shotgun (WGS) entry which is preliminary data.</text>
</comment>
<evidence type="ECO:0000256" key="14">
    <source>
        <dbReference type="ARBA" id="ARBA00023113"/>
    </source>
</evidence>
<evidence type="ECO:0000256" key="7">
    <source>
        <dbReference type="ARBA" id="ARBA00022759"/>
    </source>
</evidence>
<keyword evidence="5" id="KW-0479">Metal-binding</keyword>
<evidence type="ECO:0000256" key="12">
    <source>
        <dbReference type="ARBA" id="ARBA00022918"/>
    </source>
</evidence>
<dbReference type="GO" id="GO:0046872">
    <property type="term" value="F:metal ion binding"/>
    <property type="evidence" value="ECO:0007669"/>
    <property type="project" value="UniProtKB-KW"/>
</dbReference>
<keyword evidence="12" id="KW-0695">RNA-directed DNA polymerase</keyword>
<keyword evidence="9" id="KW-0067">ATP-binding</keyword>
<evidence type="ECO:0000256" key="5">
    <source>
        <dbReference type="ARBA" id="ARBA00022723"/>
    </source>
</evidence>
<evidence type="ECO:0000256" key="6">
    <source>
        <dbReference type="ARBA" id="ARBA00022741"/>
    </source>
</evidence>
<dbReference type="InterPro" id="IPR001584">
    <property type="entry name" value="Integrase_cat-core"/>
</dbReference>
<accession>A0AA88RSY9</accession>
<keyword evidence="8" id="KW-0378">Hydrolase</keyword>
<dbReference type="PANTHER" id="PTHR42648">
    <property type="entry name" value="TRANSPOSASE, PUTATIVE-RELATED"/>
    <property type="match status" value="1"/>
</dbReference>
<name>A0AA88RSY9_9ASTE</name>
<keyword evidence="2" id="KW-1188">Viral release from host cell</keyword>
<dbReference type="GO" id="GO:0003964">
    <property type="term" value="F:RNA-directed DNA polymerase activity"/>
    <property type="evidence" value="ECO:0007669"/>
    <property type="project" value="UniProtKB-KW"/>
</dbReference>
<evidence type="ECO:0000256" key="4">
    <source>
        <dbReference type="ARBA" id="ARBA00022722"/>
    </source>
</evidence>
<evidence type="ECO:0000313" key="18">
    <source>
        <dbReference type="Proteomes" id="UP001187471"/>
    </source>
</evidence>
<evidence type="ECO:0000256" key="10">
    <source>
        <dbReference type="ARBA" id="ARBA00022842"/>
    </source>
</evidence>
<dbReference type="InterPro" id="IPR012337">
    <property type="entry name" value="RNaseH-like_sf"/>
</dbReference>
<dbReference type="InterPro" id="IPR018247">
    <property type="entry name" value="EF_Hand_1_Ca_BS"/>
</dbReference>
<evidence type="ECO:0000313" key="17">
    <source>
        <dbReference type="EMBL" id="KAK2991344.1"/>
    </source>
</evidence>
<keyword evidence="15" id="KW-0233">DNA recombination</keyword>
<dbReference type="Proteomes" id="UP001187471">
    <property type="component" value="Unassembled WGS sequence"/>
</dbReference>
<keyword evidence="14" id="KW-0917">Virion maturation</keyword>
<dbReference type="InterPro" id="IPR036397">
    <property type="entry name" value="RNaseH_sf"/>
</dbReference>
<keyword evidence="10" id="KW-0460">Magnesium</keyword>
<dbReference type="PROSITE" id="PS00018">
    <property type="entry name" value="EF_HAND_1"/>
    <property type="match status" value="1"/>
</dbReference>
<evidence type="ECO:0000256" key="9">
    <source>
        <dbReference type="ARBA" id="ARBA00022840"/>
    </source>
</evidence>
<evidence type="ECO:0000256" key="11">
    <source>
        <dbReference type="ARBA" id="ARBA00022908"/>
    </source>
</evidence>
<dbReference type="Pfam" id="PF22936">
    <property type="entry name" value="Pol_BBD"/>
    <property type="match status" value="1"/>
</dbReference>
<keyword evidence="3" id="KW-0645">Protease</keyword>
<keyword evidence="13" id="KW-0239">DNA-directed DNA polymerase</keyword>
<reference evidence="17" key="1">
    <citation type="submission" date="2022-12" db="EMBL/GenBank/DDBJ databases">
        <title>Draft genome assemblies for two species of Escallonia (Escalloniales).</title>
        <authorList>
            <person name="Chanderbali A."/>
            <person name="Dervinis C."/>
            <person name="Anghel I."/>
            <person name="Soltis D."/>
            <person name="Soltis P."/>
            <person name="Zapata F."/>
        </authorList>
    </citation>
    <scope>NUCLEOTIDE SEQUENCE</scope>
    <source>
        <strain evidence="17">UCBG92.1500</strain>
        <tissue evidence="17">Leaf</tissue>
    </source>
</reference>
<keyword evidence="18" id="KW-1185">Reference proteome</keyword>
<dbReference type="InterPro" id="IPR054722">
    <property type="entry name" value="PolX-like_BBD"/>
</dbReference>
<dbReference type="EMBL" id="JAVXUO010000532">
    <property type="protein sequence ID" value="KAK2991344.1"/>
    <property type="molecule type" value="Genomic_DNA"/>
</dbReference>
<dbReference type="PROSITE" id="PS50994">
    <property type="entry name" value="INTEGRASE"/>
    <property type="match status" value="1"/>
</dbReference>
<dbReference type="PANTHER" id="PTHR42648:SF11">
    <property type="entry name" value="TRANSPOSON TY4-P GAG-POL POLYPROTEIN"/>
    <property type="match status" value="1"/>
</dbReference>
<dbReference type="GO" id="GO:0004519">
    <property type="term" value="F:endonuclease activity"/>
    <property type="evidence" value="ECO:0007669"/>
    <property type="project" value="UniProtKB-KW"/>
</dbReference>
<dbReference type="GO" id="GO:0006508">
    <property type="term" value="P:proteolysis"/>
    <property type="evidence" value="ECO:0007669"/>
    <property type="project" value="UniProtKB-KW"/>
</dbReference>
<sequence>MVRLQSLRGEFESLQMKDSETIFDYISRVLSVVNQLERNGEEMEDSLVVEKILRSLNPKFDHVVVAIEESNDTETMTVDEFSGKLQVHEDKIKRRNKEPIEQALQAKMNINERKDDTNKNREAVDEVAVEVMAEAVVYKLSTTIMNRVRNFVHREDKVEEEVAIINAKTRKTLNVSHAIDMDTTRSWECRDEQKEENVKAHYAEENKVGDDTVLLAHDGSKEENENSWYLDTGASNHMCGYKHMFVEMDESMTGNITFGDMSEIPVKGKGKILIKLKNGGHQLISNVYYVSEMKANILSMGQLVEKGYNIHMKDKCLYLRNDRGSLIARVLMWSNSMKTWVYFLKQKSEVFSTFKRFKALVEKQSGYQIKAMRFDRGGEFISKEFKAFCEQNGIHRPLTIPYSPQQNGVVERKN</sequence>
<comment type="function">
    <text evidence="1">The aspartyl protease (PR) mediates the proteolytic cleavages of the Gag and Gag-Pol polyproteins after assembly of the VLP.</text>
</comment>
<keyword evidence="11" id="KW-0229">DNA integration</keyword>
<dbReference type="GO" id="GO:0006310">
    <property type="term" value="P:DNA recombination"/>
    <property type="evidence" value="ECO:0007669"/>
    <property type="project" value="UniProtKB-KW"/>
</dbReference>
<protein>
    <recommendedName>
        <fullName evidence="16">Integrase catalytic domain-containing protein</fullName>
    </recommendedName>
</protein>
<evidence type="ECO:0000256" key="13">
    <source>
        <dbReference type="ARBA" id="ARBA00022932"/>
    </source>
</evidence>
<evidence type="ECO:0000259" key="16">
    <source>
        <dbReference type="PROSITE" id="PS50994"/>
    </source>
</evidence>
<dbReference type="GO" id="GO:0003676">
    <property type="term" value="F:nucleic acid binding"/>
    <property type="evidence" value="ECO:0007669"/>
    <property type="project" value="InterPro"/>
</dbReference>
<dbReference type="Gene3D" id="3.30.420.10">
    <property type="entry name" value="Ribonuclease H-like superfamily/Ribonuclease H"/>
    <property type="match status" value="1"/>
</dbReference>
<keyword evidence="4" id="KW-0540">Nuclease</keyword>
<dbReference type="AlphaFoldDB" id="A0AA88RSY9"/>
<feature type="domain" description="Integrase catalytic" evidence="16">
    <location>
        <begin position="303"/>
        <end position="414"/>
    </location>
</feature>
<evidence type="ECO:0000256" key="1">
    <source>
        <dbReference type="ARBA" id="ARBA00002180"/>
    </source>
</evidence>
<proteinExistence type="predicted"/>
<dbReference type="SUPFAM" id="SSF53098">
    <property type="entry name" value="Ribonuclease H-like"/>
    <property type="match status" value="1"/>
</dbReference>
<evidence type="ECO:0000256" key="15">
    <source>
        <dbReference type="ARBA" id="ARBA00023172"/>
    </source>
</evidence>
<keyword evidence="13" id="KW-0808">Transferase</keyword>
<dbReference type="GO" id="GO:0005524">
    <property type="term" value="F:ATP binding"/>
    <property type="evidence" value="ECO:0007669"/>
    <property type="project" value="UniProtKB-KW"/>
</dbReference>
<keyword evidence="6" id="KW-0547">Nucleotide-binding</keyword>
<gene>
    <name evidence="17" type="ORF">RJ640_007564</name>
</gene>
<dbReference type="GO" id="GO:0003887">
    <property type="term" value="F:DNA-directed DNA polymerase activity"/>
    <property type="evidence" value="ECO:0007669"/>
    <property type="project" value="UniProtKB-KW"/>
</dbReference>
<keyword evidence="7" id="KW-0255">Endonuclease</keyword>
<evidence type="ECO:0000256" key="3">
    <source>
        <dbReference type="ARBA" id="ARBA00022670"/>
    </source>
</evidence>
<keyword evidence="13" id="KW-0548">Nucleotidyltransferase</keyword>
<dbReference type="Pfam" id="PF14223">
    <property type="entry name" value="Retrotran_gag_2"/>
    <property type="match status" value="1"/>
</dbReference>
<dbReference type="GO" id="GO:0008233">
    <property type="term" value="F:peptidase activity"/>
    <property type="evidence" value="ECO:0007669"/>
    <property type="project" value="UniProtKB-KW"/>
</dbReference>
<dbReference type="GO" id="GO:0015074">
    <property type="term" value="P:DNA integration"/>
    <property type="evidence" value="ECO:0007669"/>
    <property type="project" value="UniProtKB-KW"/>
</dbReference>
<evidence type="ECO:0000256" key="2">
    <source>
        <dbReference type="ARBA" id="ARBA00022612"/>
    </source>
</evidence>